<feature type="transmembrane region" description="Helical" evidence="1">
    <location>
        <begin position="228"/>
        <end position="251"/>
    </location>
</feature>
<keyword evidence="3" id="KW-1185">Reference proteome</keyword>
<feature type="transmembrane region" description="Helical" evidence="1">
    <location>
        <begin position="175"/>
        <end position="199"/>
    </location>
</feature>
<feature type="transmembrane region" description="Helical" evidence="1">
    <location>
        <begin position="6"/>
        <end position="24"/>
    </location>
</feature>
<dbReference type="Pfam" id="PF03956">
    <property type="entry name" value="Lys_export"/>
    <property type="match status" value="1"/>
</dbReference>
<keyword evidence="1" id="KW-1133">Transmembrane helix</keyword>
<evidence type="ECO:0000313" key="3">
    <source>
        <dbReference type="Proteomes" id="UP001595926"/>
    </source>
</evidence>
<dbReference type="PANTHER" id="PTHR35804:SF1">
    <property type="entry name" value="LYSINE EXPORTER LYSO"/>
    <property type="match status" value="1"/>
</dbReference>
<evidence type="ECO:0000256" key="1">
    <source>
        <dbReference type="SAM" id="Phobius"/>
    </source>
</evidence>
<dbReference type="RefSeq" id="WP_119330462.1">
    <property type="nucleotide sequence ID" value="NZ_JBHSJH010000001.1"/>
</dbReference>
<keyword evidence="1" id="KW-0812">Transmembrane</keyword>
<keyword evidence="1" id="KW-0472">Membrane</keyword>
<accession>A0ABV9TAU0</accession>
<dbReference type="InterPro" id="IPR005642">
    <property type="entry name" value="LysO"/>
</dbReference>
<gene>
    <name evidence="2" type="ORF">ACFPDQ_01935</name>
</gene>
<sequence length="309" mass="34812">MLESLLIFIALLIGYFFIPLKNKYIVLVNKLIDIQVILIITIMGYNFSIFAKNNDVIIEVINLSLIYTIIIFLTNIIALFILCNLINRNLKQKYIESNVNNKSISTNRFLLIIKSSKYILYLLSGYILGEILNIKITDYLDNLVFIILISLMFTIGAQLKLEEIPLSRIIKNKDAFIISIVVVLTSILPALFISIFLPIPIKESIMISSGLGWYSLSGVLNSNFLGEYYGIATFLIDFLREVIAIALIPIVKKYFSVEMVGYSANTAMDFSLPVIKDTYGMQIVPLAISVGLIMALITPTLLVLENMLL</sequence>
<feature type="transmembrane region" description="Helical" evidence="1">
    <location>
        <begin position="142"/>
        <end position="159"/>
    </location>
</feature>
<protein>
    <submittedName>
        <fullName evidence="2">Lysine exporter LysO family protein</fullName>
    </submittedName>
</protein>
<proteinExistence type="predicted"/>
<feature type="transmembrane region" description="Helical" evidence="1">
    <location>
        <begin position="63"/>
        <end position="86"/>
    </location>
</feature>
<dbReference type="EMBL" id="JBHSJH010000001">
    <property type="protein sequence ID" value="MFC4891809.1"/>
    <property type="molecule type" value="Genomic_DNA"/>
</dbReference>
<feature type="transmembrane region" description="Helical" evidence="1">
    <location>
        <begin position="283"/>
        <end position="304"/>
    </location>
</feature>
<dbReference type="Proteomes" id="UP001595926">
    <property type="component" value="Unassembled WGS sequence"/>
</dbReference>
<comment type="caution">
    <text evidence="2">The sequence shown here is derived from an EMBL/GenBank/DDBJ whole genome shotgun (WGS) entry which is preliminary data.</text>
</comment>
<feature type="transmembrane region" description="Helical" evidence="1">
    <location>
        <begin position="31"/>
        <end position="51"/>
    </location>
</feature>
<evidence type="ECO:0000313" key="2">
    <source>
        <dbReference type="EMBL" id="MFC4891809.1"/>
    </source>
</evidence>
<dbReference type="PANTHER" id="PTHR35804">
    <property type="entry name" value="LYSINE EXPORTER LYSO"/>
    <property type="match status" value="1"/>
</dbReference>
<name>A0ABV9TAU0_9GAMM</name>
<reference evidence="3" key="1">
    <citation type="journal article" date="2019" name="Int. J. Syst. Evol. Microbiol.">
        <title>The Global Catalogue of Microorganisms (GCM) 10K type strain sequencing project: providing services to taxonomists for standard genome sequencing and annotation.</title>
        <authorList>
            <consortium name="The Broad Institute Genomics Platform"/>
            <consortium name="The Broad Institute Genome Sequencing Center for Infectious Disease"/>
            <person name="Wu L."/>
            <person name="Ma J."/>
        </authorList>
    </citation>
    <scope>NUCLEOTIDE SEQUENCE [LARGE SCALE GENOMIC DNA]</scope>
    <source>
        <strain evidence="3">CGMCC 1.13718</strain>
    </source>
</reference>
<organism evidence="2 3">
    <name type="scientific">Pseudofrancisella aestuarii</name>
    <dbReference type="NCBI Taxonomy" id="2670347"/>
    <lineage>
        <taxon>Bacteria</taxon>
        <taxon>Pseudomonadati</taxon>
        <taxon>Pseudomonadota</taxon>
        <taxon>Gammaproteobacteria</taxon>
        <taxon>Thiotrichales</taxon>
        <taxon>Francisellaceae</taxon>
        <taxon>Pseudofrancisella</taxon>
    </lineage>
</organism>